<comment type="caution">
    <text evidence="2">The sequence shown here is derived from an EMBL/GenBank/DDBJ whole genome shotgun (WGS) entry which is preliminary data.</text>
</comment>
<dbReference type="NCBIfam" id="TIGR04490">
    <property type="entry name" value="SoxZ_true"/>
    <property type="match status" value="1"/>
</dbReference>
<dbReference type="InterPro" id="IPR030995">
    <property type="entry name" value="SoxZ"/>
</dbReference>
<evidence type="ECO:0000313" key="2">
    <source>
        <dbReference type="EMBL" id="KGF31113.1"/>
    </source>
</evidence>
<dbReference type="Proteomes" id="UP000029629">
    <property type="component" value="Unassembled WGS sequence"/>
</dbReference>
<proteinExistence type="predicted"/>
<dbReference type="Pfam" id="PF08770">
    <property type="entry name" value="SoxZ"/>
    <property type="match status" value="1"/>
</dbReference>
<dbReference type="InterPro" id="IPR014880">
    <property type="entry name" value="SoxZ_dom"/>
</dbReference>
<organism evidence="2 3">
    <name type="scientific">Oligella urethralis DNF00040</name>
    <dbReference type="NCBI Taxonomy" id="1401065"/>
    <lineage>
        <taxon>Bacteria</taxon>
        <taxon>Pseudomonadati</taxon>
        <taxon>Pseudomonadota</taxon>
        <taxon>Betaproteobacteria</taxon>
        <taxon>Burkholderiales</taxon>
        <taxon>Alcaligenaceae</taxon>
        <taxon>Oligella</taxon>
    </lineage>
</organism>
<dbReference type="InterPro" id="IPR013783">
    <property type="entry name" value="Ig-like_fold"/>
</dbReference>
<protein>
    <submittedName>
        <fullName evidence="2">Sulfur oxidation protein SoxZ</fullName>
    </submittedName>
</protein>
<evidence type="ECO:0000313" key="3">
    <source>
        <dbReference type="Proteomes" id="UP000029629"/>
    </source>
</evidence>
<name>A0A095Z8X1_9BURK</name>
<dbReference type="Gene3D" id="2.60.40.10">
    <property type="entry name" value="Immunoglobulins"/>
    <property type="match status" value="1"/>
</dbReference>
<dbReference type="EMBL" id="JRNI01000017">
    <property type="protein sequence ID" value="KGF31113.1"/>
    <property type="molecule type" value="Genomic_DNA"/>
</dbReference>
<gene>
    <name evidence="2" type="ORF">HMPREF2130_04860</name>
</gene>
<evidence type="ECO:0000259" key="1">
    <source>
        <dbReference type="Pfam" id="PF08770"/>
    </source>
</evidence>
<dbReference type="OrthoDB" id="9795530at2"/>
<reference evidence="2 3" key="1">
    <citation type="submission" date="2014-07" db="EMBL/GenBank/DDBJ databases">
        <authorList>
            <person name="McCorrison J."/>
            <person name="Sanka R."/>
            <person name="Torralba M."/>
            <person name="Gillis M."/>
            <person name="Haft D.H."/>
            <person name="Methe B."/>
            <person name="Sutton G."/>
            <person name="Nelson K.E."/>
        </authorList>
    </citation>
    <scope>NUCLEOTIDE SEQUENCE [LARGE SCALE GENOMIC DNA]</scope>
    <source>
        <strain evidence="2 3">DNF00040</strain>
    </source>
</reference>
<dbReference type="InterPro" id="IPR014756">
    <property type="entry name" value="Ig_E-set"/>
</dbReference>
<feature type="domain" description="Sulphur oxidation protein SoxZ" evidence="1">
    <location>
        <begin position="14"/>
        <end position="103"/>
    </location>
</feature>
<sequence length="109" mass="12428">MIEKKPRIWLSNAAPAKGEMVRVRAVIVHRMETGLRLNSEGKAIPRNIVNKFTATFNGELLLEWEPETAIAQNPFLEFTFVAKNSGKLVMRWEDDEQQIITSETDITLS</sequence>
<dbReference type="AlphaFoldDB" id="A0A095Z8X1"/>
<keyword evidence="3" id="KW-1185">Reference proteome</keyword>
<accession>A0A095Z8X1</accession>
<dbReference type="eggNOG" id="COG5501">
    <property type="taxonomic scope" value="Bacteria"/>
</dbReference>
<dbReference type="SUPFAM" id="SSF81296">
    <property type="entry name" value="E set domains"/>
    <property type="match status" value="1"/>
</dbReference>
<dbReference type="RefSeq" id="WP_052043592.1">
    <property type="nucleotide sequence ID" value="NZ_JRNI01000017.1"/>
</dbReference>